<evidence type="ECO:0000256" key="11">
    <source>
        <dbReference type="SAM" id="SignalP"/>
    </source>
</evidence>
<dbReference type="Gene3D" id="2.130.10.10">
    <property type="entry name" value="YVTN repeat-like/Quinoprotein amine dehydrogenase"/>
    <property type="match status" value="1"/>
</dbReference>
<dbReference type="OrthoDB" id="28092at2759"/>
<comment type="subunit">
    <text evidence="3">Component of the ER membrane protein complex (EMC).</text>
</comment>
<comment type="similarity">
    <text evidence="2">Belongs to the EMC1 family.</text>
</comment>
<accession>A0A9P1MYR9</accession>
<dbReference type="PANTHER" id="PTHR21573">
    <property type="entry name" value="ER MEMBRANE PROTEIN COMPLEX SUBUNIT 1"/>
    <property type="match status" value="1"/>
</dbReference>
<evidence type="ECO:0000256" key="4">
    <source>
        <dbReference type="ARBA" id="ARBA00020824"/>
    </source>
</evidence>
<keyword evidence="6 11" id="KW-0732">Signal</keyword>
<proteinExistence type="inferred from homology"/>
<dbReference type="EMBL" id="CANHGI010000002">
    <property type="protein sequence ID" value="CAI5441101.1"/>
    <property type="molecule type" value="Genomic_DNA"/>
</dbReference>
<dbReference type="InterPro" id="IPR011678">
    <property type="entry name" value="EMC1_C"/>
</dbReference>
<dbReference type="AlphaFoldDB" id="A0A9P1MYR9"/>
<gene>
    <name evidence="14" type="ORF">CAMP_LOCUS3738</name>
</gene>
<keyword evidence="7" id="KW-0256">Endoplasmic reticulum</keyword>
<dbReference type="SUPFAM" id="SSF50998">
    <property type="entry name" value="Quinoprotein alcohol dehydrogenase-like"/>
    <property type="match status" value="2"/>
</dbReference>
<feature type="domain" description="ER membrane protein complex subunit 1 C-terminal" evidence="12">
    <location>
        <begin position="726"/>
        <end position="933"/>
    </location>
</feature>
<comment type="caution">
    <text evidence="14">The sequence shown here is derived from an EMBL/GenBank/DDBJ whole genome shotgun (WGS) entry which is preliminary data.</text>
</comment>
<sequence length="934" mass="104032">MTRLIWLLWLTLISGSLAIFEDQVGKLDWRKELVGCPNNVVFDKVERGSDRIILTTDEDILSALSLNTGEIAWRRILEKRTNPSYTPVVSTSDQDYIYTVSDEGRSIRVFRKADGVLNWQYLLDEEKSEIADIITTSTNIFVTNSRKIAIFEKNRETPIGVHNLPAGVRFSKFVRSADEILNLVIRENSQSIDVRSVSPENVEVVRSIQGNVKNIEKCEIVGENLVCYHSDSLTVFNVQSGTSKDISTALTITQIGGNSKYLIVRSQSSVKIYGENLLEVAKIDGKYDAFSLSNDYLILASKGEIRVVSLQNGNVLFKTNLASSETRVSPRRIYASSTKDIELIVIGEDCKIEMIVIEIGKQAIIEWKREESLMRISAVEMVDLPLSESQQLIEDEFDEQQHNIISAFIRRIVVQIGQIRRWAIRSVEQLFAITATFSSKNGNGFSDFVKSVKQSASTSFSKDGPFERDLFNIRKLIIVSTLDGVIFGLDSAGGDILWRFYLGENFSPLKSEISGNSQLPLFVQRTTAHYQLNGQASVIFSDSVTSNGIIVSFNPITGEIVSREVLGGKIKRVSLLPNIDKSTHVHPLIILQTNGAIKYFPEIEEVQGSLHMLDVEKDNRIVGGLKINLAKKTIKKVWSGNLGLSQNDQIIAIKGKPYNQKVHSQGRVLIDRNVQYKYINPNLAAIAAINPTSQILTIILVDVVSGQIVHSASIGKAAGPVHFVHSENWLAYSYWSEKGRRTELGIIELYESSDSPSQKETFNSLIPTEHAPVVMTQAYIYANGVEAMSVSETEQGLTTRSILLALPCGNIHEVSKRILDATRPFEVTQAMREEMIIGYMPEIPIATEEMINYNQTIHRVRGIKAAPAGLESTSLVLAYGTDLFFTRLTPSGTFDILKDDFDHVLISLVLTALVVGSYVAKRWARANALAAQWA</sequence>
<dbReference type="Proteomes" id="UP001152747">
    <property type="component" value="Unassembled WGS sequence"/>
</dbReference>
<name>A0A9P1MYR9_9PELO</name>
<evidence type="ECO:0000256" key="6">
    <source>
        <dbReference type="ARBA" id="ARBA00022729"/>
    </source>
</evidence>
<keyword evidence="15" id="KW-1185">Reference proteome</keyword>
<dbReference type="InterPro" id="IPR058545">
    <property type="entry name" value="Beta-prop_EMC1_1st"/>
</dbReference>
<feature type="signal peptide" evidence="11">
    <location>
        <begin position="1"/>
        <end position="18"/>
    </location>
</feature>
<reference evidence="14" key="1">
    <citation type="submission" date="2022-11" db="EMBL/GenBank/DDBJ databases">
        <authorList>
            <person name="Kikuchi T."/>
        </authorList>
    </citation>
    <scope>NUCLEOTIDE SEQUENCE</scope>
    <source>
        <strain evidence="14">PS1010</strain>
    </source>
</reference>
<evidence type="ECO:0000256" key="2">
    <source>
        <dbReference type="ARBA" id="ARBA00007904"/>
    </source>
</evidence>
<evidence type="ECO:0000256" key="7">
    <source>
        <dbReference type="ARBA" id="ARBA00022824"/>
    </source>
</evidence>
<dbReference type="Pfam" id="PF07774">
    <property type="entry name" value="EMC1_C"/>
    <property type="match status" value="1"/>
</dbReference>
<dbReference type="InterPro" id="IPR026895">
    <property type="entry name" value="EMC1"/>
</dbReference>
<feature type="domain" description="EMC1 first beta-propeller" evidence="13">
    <location>
        <begin position="18"/>
        <end position="280"/>
    </location>
</feature>
<evidence type="ECO:0000256" key="10">
    <source>
        <dbReference type="ARBA" id="ARBA00023180"/>
    </source>
</evidence>
<evidence type="ECO:0000256" key="9">
    <source>
        <dbReference type="ARBA" id="ARBA00023136"/>
    </source>
</evidence>
<evidence type="ECO:0000256" key="5">
    <source>
        <dbReference type="ARBA" id="ARBA00022692"/>
    </source>
</evidence>
<feature type="chain" id="PRO_5040436290" description="ER membrane protein complex subunit 1" evidence="11">
    <location>
        <begin position="19"/>
        <end position="934"/>
    </location>
</feature>
<organism evidence="14 15">
    <name type="scientific">Caenorhabditis angaria</name>
    <dbReference type="NCBI Taxonomy" id="860376"/>
    <lineage>
        <taxon>Eukaryota</taxon>
        <taxon>Metazoa</taxon>
        <taxon>Ecdysozoa</taxon>
        <taxon>Nematoda</taxon>
        <taxon>Chromadorea</taxon>
        <taxon>Rhabditida</taxon>
        <taxon>Rhabditina</taxon>
        <taxon>Rhabditomorpha</taxon>
        <taxon>Rhabditoidea</taxon>
        <taxon>Rhabditidae</taxon>
        <taxon>Peloderinae</taxon>
        <taxon>Caenorhabditis</taxon>
    </lineage>
</organism>
<dbReference type="InterPro" id="IPR011047">
    <property type="entry name" value="Quinoprotein_ADH-like_sf"/>
</dbReference>
<evidence type="ECO:0000256" key="8">
    <source>
        <dbReference type="ARBA" id="ARBA00022989"/>
    </source>
</evidence>
<dbReference type="GO" id="GO:0072546">
    <property type="term" value="C:EMC complex"/>
    <property type="evidence" value="ECO:0007669"/>
    <property type="project" value="InterPro"/>
</dbReference>
<keyword evidence="10" id="KW-0325">Glycoprotein</keyword>
<evidence type="ECO:0000256" key="3">
    <source>
        <dbReference type="ARBA" id="ARBA00011276"/>
    </source>
</evidence>
<evidence type="ECO:0000313" key="14">
    <source>
        <dbReference type="EMBL" id="CAI5441101.1"/>
    </source>
</evidence>
<dbReference type="Pfam" id="PF25293">
    <property type="entry name" value="Beta-prop_EMC1_N"/>
    <property type="match status" value="1"/>
</dbReference>
<evidence type="ECO:0000256" key="1">
    <source>
        <dbReference type="ARBA" id="ARBA00004115"/>
    </source>
</evidence>
<dbReference type="GO" id="GO:0034975">
    <property type="term" value="P:protein folding in endoplasmic reticulum"/>
    <property type="evidence" value="ECO:0007669"/>
    <property type="project" value="TreeGrafter"/>
</dbReference>
<evidence type="ECO:0000313" key="15">
    <source>
        <dbReference type="Proteomes" id="UP001152747"/>
    </source>
</evidence>
<evidence type="ECO:0000259" key="12">
    <source>
        <dbReference type="Pfam" id="PF07774"/>
    </source>
</evidence>
<protein>
    <recommendedName>
        <fullName evidence="4">ER membrane protein complex subunit 1</fullName>
    </recommendedName>
</protein>
<keyword evidence="5" id="KW-0812">Transmembrane</keyword>
<keyword evidence="8" id="KW-1133">Transmembrane helix</keyword>
<dbReference type="PANTHER" id="PTHR21573:SF0">
    <property type="entry name" value="ER MEMBRANE PROTEIN COMPLEX SUBUNIT 1"/>
    <property type="match status" value="1"/>
</dbReference>
<evidence type="ECO:0000259" key="13">
    <source>
        <dbReference type="Pfam" id="PF25293"/>
    </source>
</evidence>
<dbReference type="InterPro" id="IPR015943">
    <property type="entry name" value="WD40/YVTN_repeat-like_dom_sf"/>
</dbReference>
<keyword evidence="9" id="KW-0472">Membrane</keyword>
<comment type="subcellular location">
    <subcellularLocation>
        <location evidence="1">Endoplasmic reticulum membrane</location>
        <topology evidence="1">Single-pass type I membrane protein</topology>
    </subcellularLocation>
</comment>